<accession>A0A6P8HE82</accession>
<proteinExistence type="predicted"/>
<dbReference type="AlphaFoldDB" id="A0A6P8HE82"/>
<dbReference type="GeneID" id="116290444"/>
<evidence type="ECO:0000256" key="1">
    <source>
        <dbReference type="SAM" id="MobiDB-lite"/>
    </source>
</evidence>
<feature type="region of interest" description="Disordered" evidence="1">
    <location>
        <begin position="237"/>
        <end position="321"/>
    </location>
</feature>
<organism evidence="2 3">
    <name type="scientific">Actinia tenebrosa</name>
    <name type="common">Australian red waratah sea anemone</name>
    <dbReference type="NCBI Taxonomy" id="6105"/>
    <lineage>
        <taxon>Eukaryota</taxon>
        <taxon>Metazoa</taxon>
        <taxon>Cnidaria</taxon>
        <taxon>Anthozoa</taxon>
        <taxon>Hexacorallia</taxon>
        <taxon>Actiniaria</taxon>
        <taxon>Actiniidae</taxon>
        <taxon>Actinia</taxon>
    </lineage>
</organism>
<dbReference type="InParanoid" id="A0A6P8HE82"/>
<feature type="compositionally biased region" description="Polar residues" evidence="1">
    <location>
        <begin position="265"/>
        <end position="288"/>
    </location>
</feature>
<keyword evidence="2" id="KW-1185">Reference proteome</keyword>
<dbReference type="Proteomes" id="UP000515163">
    <property type="component" value="Unplaced"/>
</dbReference>
<dbReference type="OrthoDB" id="10308569at2759"/>
<dbReference type="KEGG" id="aten:116290444"/>
<dbReference type="RefSeq" id="XP_031553333.1">
    <property type="nucleotide sequence ID" value="XM_031697473.1"/>
</dbReference>
<evidence type="ECO:0000313" key="3">
    <source>
        <dbReference type="RefSeq" id="XP_031553333.1"/>
    </source>
</evidence>
<protein>
    <submittedName>
        <fullName evidence="3">Uncharacterized protein LOC116290444 isoform X1</fullName>
    </submittedName>
</protein>
<name>A0A6P8HE82_ACTTE</name>
<feature type="compositionally biased region" description="Polar residues" evidence="1">
    <location>
        <begin position="304"/>
        <end position="316"/>
    </location>
</feature>
<gene>
    <name evidence="3" type="primary">LOC116290444</name>
</gene>
<sequence>MFDLKYCGCGQSPTPDGTEGTVTVGWFQGENKVVHGCIVKNDEKFRELVNFEEEKPKYFAYIPRVEMNSNETFEISVHRFTHTKSPKKCKVRNLQNVKKLDVHDDHGYIFVPCEDESEKKTKKFNKSRFLKKHSKSIIEIPPDDVCKSGNVMGLRQIENSDRVRINKFFSFEIKASSPNGSRHYIKDNDFDKLEDTGPLLTKNNLVGYYEVKSRNEIKIYTFSSDHKEPRIVLAERALSTEMSDSTDVGIQETNDETTDNQETNLQPSTDANVQGSQTDRPNISSSRDPIQYNEALSENDERQNQTSGSSGNNDQPQLPDGHNVYQEVIAKFGGQDVIETVDRKSFAEEAAKYLQPESTSVETPAPTEIMKKQCRKLCLTLKQKGRSDIVEELRKILRTSGMTGPLQHDEKMVFRELPIKAQQDLFQAINVCFVGFPSHVELQKGLHCSREAAKVDDDTLLQRLVTELLGKSSTQTHHYTKKGNAAETILHEFCQKRRLLVGELYDILVKRDAAALADEYL</sequence>
<evidence type="ECO:0000313" key="2">
    <source>
        <dbReference type="Proteomes" id="UP000515163"/>
    </source>
</evidence>
<reference evidence="3" key="1">
    <citation type="submission" date="2025-08" db="UniProtKB">
        <authorList>
            <consortium name="RefSeq"/>
        </authorList>
    </citation>
    <scope>IDENTIFICATION</scope>
    <source>
        <tissue evidence="3">Tentacle</tissue>
    </source>
</reference>